<dbReference type="Proteomes" id="UP000789375">
    <property type="component" value="Unassembled WGS sequence"/>
</dbReference>
<name>A0A9N8Z9S8_FUNMO</name>
<evidence type="ECO:0000313" key="1">
    <source>
        <dbReference type="EMBL" id="CAG8485560.1"/>
    </source>
</evidence>
<keyword evidence="2" id="KW-1185">Reference proteome</keyword>
<comment type="caution">
    <text evidence="1">The sequence shown here is derived from an EMBL/GenBank/DDBJ whole genome shotgun (WGS) entry which is preliminary data.</text>
</comment>
<organism evidence="1 2">
    <name type="scientific">Funneliformis mosseae</name>
    <name type="common">Endomycorrhizal fungus</name>
    <name type="synonym">Glomus mosseae</name>
    <dbReference type="NCBI Taxonomy" id="27381"/>
    <lineage>
        <taxon>Eukaryota</taxon>
        <taxon>Fungi</taxon>
        <taxon>Fungi incertae sedis</taxon>
        <taxon>Mucoromycota</taxon>
        <taxon>Glomeromycotina</taxon>
        <taxon>Glomeromycetes</taxon>
        <taxon>Glomerales</taxon>
        <taxon>Glomeraceae</taxon>
        <taxon>Funneliformis</taxon>
    </lineage>
</organism>
<dbReference type="EMBL" id="CAJVPP010000468">
    <property type="protein sequence ID" value="CAG8485560.1"/>
    <property type="molecule type" value="Genomic_DNA"/>
</dbReference>
<reference evidence="1" key="1">
    <citation type="submission" date="2021-06" db="EMBL/GenBank/DDBJ databases">
        <authorList>
            <person name="Kallberg Y."/>
            <person name="Tangrot J."/>
            <person name="Rosling A."/>
        </authorList>
    </citation>
    <scope>NUCLEOTIDE SEQUENCE</scope>
    <source>
        <strain evidence="1">87-6 pot B 2015</strain>
    </source>
</reference>
<sequence length="96" mass="11258">MYLYAVSGQMLIEDLVNGFYVIFPVQKFQLPTKLFQIKKLKANHKSYKIYPAWRGIVYLMASSILMSLTQYHITNLEIAIQKKQAKIRSLIEKVLF</sequence>
<dbReference type="AlphaFoldDB" id="A0A9N8Z9S8"/>
<protein>
    <submittedName>
        <fullName evidence="1">4400_t:CDS:1</fullName>
    </submittedName>
</protein>
<evidence type="ECO:0000313" key="2">
    <source>
        <dbReference type="Proteomes" id="UP000789375"/>
    </source>
</evidence>
<proteinExistence type="predicted"/>
<gene>
    <name evidence="1" type="ORF">FMOSSE_LOCUS3252</name>
</gene>
<accession>A0A9N8Z9S8</accession>